<organism evidence="3 4">
    <name type="scientific">Aurantiacibacter atlanticus</name>
    <dbReference type="NCBI Taxonomy" id="1648404"/>
    <lineage>
        <taxon>Bacteria</taxon>
        <taxon>Pseudomonadati</taxon>
        <taxon>Pseudomonadota</taxon>
        <taxon>Alphaproteobacteria</taxon>
        <taxon>Sphingomonadales</taxon>
        <taxon>Erythrobacteraceae</taxon>
        <taxon>Aurantiacibacter</taxon>
    </lineage>
</organism>
<dbReference type="GO" id="GO:0032259">
    <property type="term" value="P:methylation"/>
    <property type="evidence" value="ECO:0007669"/>
    <property type="project" value="UniProtKB-KW"/>
</dbReference>
<evidence type="ECO:0000313" key="4">
    <source>
        <dbReference type="Proteomes" id="UP000059113"/>
    </source>
</evidence>
<evidence type="ECO:0000256" key="1">
    <source>
        <dbReference type="ARBA" id="ARBA00022603"/>
    </source>
</evidence>
<keyword evidence="1" id="KW-0489">Methyltransferase</keyword>
<dbReference type="KEGG" id="ery:CP97_09850"/>
<evidence type="ECO:0008006" key="5">
    <source>
        <dbReference type="Google" id="ProtNLM"/>
    </source>
</evidence>
<dbReference type="STRING" id="1648404.CP97_09850"/>
<dbReference type="EMBL" id="CP011310">
    <property type="protein sequence ID" value="AKQ43354.2"/>
    <property type="molecule type" value="Genomic_DNA"/>
</dbReference>
<dbReference type="Pfam" id="PF13489">
    <property type="entry name" value="Methyltransf_23"/>
    <property type="match status" value="1"/>
</dbReference>
<dbReference type="InterPro" id="IPR029063">
    <property type="entry name" value="SAM-dependent_MTases_sf"/>
</dbReference>
<dbReference type="Proteomes" id="UP000059113">
    <property type="component" value="Chromosome"/>
</dbReference>
<evidence type="ECO:0000256" key="2">
    <source>
        <dbReference type="ARBA" id="ARBA00022679"/>
    </source>
</evidence>
<gene>
    <name evidence="3" type="ORF">CP97_09850</name>
</gene>
<accession>A0A0H4VK26</accession>
<keyword evidence="4" id="KW-1185">Reference proteome</keyword>
<reference evidence="3 4" key="1">
    <citation type="journal article" date="2015" name="Int. J. Syst. Evol. Microbiol.">
        <title>Erythrobacter atlanticus sp. nov., a bacterium from ocean sediment able to degrade polycyclic aromatic hydrocarbons.</title>
        <authorList>
            <person name="Zhuang L."/>
            <person name="Liu Y."/>
            <person name="Wang L."/>
            <person name="Wang W."/>
            <person name="Shao Z."/>
        </authorList>
    </citation>
    <scope>NUCLEOTIDE SEQUENCE [LARGE SCALE GENOMIC DNA]</scope>
    <source>
        <strain evidence="4">s21-N3</strain>
    </source>
</reference>
<dbReference type="GO" id="GO:0008168">
    <property type="term" value="F:methyltransferase activity"/>
    <property type="evidence" value="ECO:0007669"/>
    <property type="project" value="UniProtKB-KW"/>
</dbReference>
<reference evidence="4" key="2">
    <citation type="submission" date="2015-04" db="EMBL/GenBank/DDBJ databases">
        <title>The complete genome sequence of Erythrobacter sp. s21-N3.</title>
        <authorList>
            <person name="Zhuang L."/>
            <person name="Liu Y."/>
            <person name="Shao Z."/>
        </authorList>
    </citation>
    <scope>NUCLEOTIDE SEQUENCE [LARGE SCALE GENOMIC DNA]</scope>
    <source>
        <strain evidence="4">s21-N3</strain>
    </source>
</reference>
<protein>
    <recommendedName>
        <fullName evidence="5">Methyltransferase</fullName>
    </recommendedName>
</protein>
<proteinExistence type="predicted"/>
<dbReference type="SUPFAM" id="SSF53335">
    <property type="entry name" value="S-adenosyl-L-methionine-dependent methyltransferases"/>
    <property type="match status" value="1"/>
</dbReference>
<evidence type="ECO:0000313" key="3">
    <source>
        <dbReference type="EMBL" id="AKQ43354.2"/>
    </source>
</evidence>
<dbReference type="PANTHER" id="PTHR13090:SF1">
    <property type="entry name" value="ARGININE-HYDROXYLASE NDUFAF5, MITOCHONDRIAL"/>
    <property type="match status" value="1"/>
</dbReference>
<keyword evidence="2" id="KW-0808">Transferase</keyword>
<sequence>MAMQDRPDAASFMVDEMVADVLERLAFLRHEPGRSLIIGDSSGVLARQLGGEVITADIAGARMIDLEAPFPISGFDFIAVLGLLDTVNDLPGALIHIRHALSPGGLAITSFPAAGSLPVLRGAIMAAEPDRPAARMHPLVDSRAGAQLLQRAGWKDPVVDTYELTVRYRKMARLVEDLREQGLGNVLASPAPPLGKAALERASNAFMAEADDDGRVSERFTFLTLSGRRSLGGT</sequence>
<dbReference type="AlphaFoldDB" id="A0A0H4VK26"/>
<dbReference type="Gene3D" id="3.40.50.150">
    <property type="entry name" value="Vaccinia Virus protein VP39"/>
    <property type="match status" value="1"/>
</dbReference>
<dbReference type="InterPro" id="IPR050602">
    <property type="entry name" value="Malonyl-ACP_OMT"/>
</dbReference>
<name>A0A0H4VK26_9SPHN</name>
<dbReference type="PANTHER" id="PTHR13090">
    <property type="entry name" value="ARGININE-HYDROXYLASE NDUFAF5, MITOCHONDRIAL"/>
    <property type="match status" value="1"/>
</dbReference>